<dbReference type="PANTHER" id="PTHR43539">
    <property type="entry name" value="FLAVIN-BINDING MONOOXYGENASE-LIKE PROTEIN (AFU_ORTHOLOGUE AFUA_4G09220)"/>
    <property type="match status" value="1"/>
</dbReference>
<dbReference type="FunCoup" id="H8MSB2">
    <property type="interactions" value="51"/>
</dbReference>
<dbReference type="GO" id="GO:0050660">
    <property type="term" value="F:flavin adenine dinucleotide binding"/>
    <property type="evidence" value="ECO:0007669"/>
    <property type="project" value="TreeGrafter"/>
</dbReference>
<evidence type="ECO:0000313" key="3">
    <source>
        <dbReference type="Proteomes" id="UP000007587"/>
    </source>
</evidence>
<dbReference type="InParanoid" id="H8MSB2"/>
<sequence>MTSFTQAHSTHRTDVVIIGGGQSGLALGYYLSRRGQRYIILDSGSEVGHMWRNRWESLQLITPCPYNNLPGQDFEGPAWSFPTKDQVADYLVRYAQKFSIPVRTQHNVSSLRREGDVYRIETNQGVFEALAVVIATGPYHEPRIPDAARGVDERVVQLHSKDYRNPQQIPGGQDVLVVGCGNSGAGIAQDLARVHQVHLALGRTAWLRRRIFGRDLFWWSHLLGLPRVTADSRLGSRMKQQPDEVIGTSPERLAAEHGIKLQSRVMAVEGNEVRFADGTRHRFGGIVWATGYRPHYPWVQVPVFTEHGAPVHQRGVSNSPGLYFLGLKWQYHFDSSLLGGVGRDAEFIDQEIASYLSNRVPQKVAS</sequence>
<dbReference type="PRINTS" id="PR00368">
    <property type="entry name" value="FADPNR"/>
</dbReference>
<dbReference type="InterPro" id="IPR036188">
    <property type="entry name" value="FAD/NAD-bd_sf"/>
</dbReference>
<dbReference type="GO" id="GO:0004497">
    <property type="term" value="F:monooxygenase activity"/>
    <property type="evidence" value="ECO:0007669"/>
    <property type="project" value="TreeGrafter"/>
</dbReference>
<name>H8MSB2_CORCM</name>
<dbReference type="HOGENOM" id="CLU_006909_1_0_7"/>
<keyword evidence="3" id="KW-1185">Reference proteome</keyword>
<reference evidence="2 3" key="1">
    <citation type="journal article" date="2012" name="J. Bacteriol.">
        <title>Complete Genome Sequence of the Fruiting Myxobacterium Corallococcus coralloides DSM 2259.</title>
        <authorList>
            <person name="Huntley S."/>
            <person name="Zhang Y."/>
            <person name="Treuner-Lange A."/>
            <person name="Kneip S."/>
            <person name="Sensen C.W."/>
            <person name="Sogaard-Andersen L."/>
        </authorList>
    </citation>
    <scope>NUCLEOTIDE SEQUENCE [LARGE SCALE GENOMIC DNA]</scope>
    <source>
        <strain evidence="3">ATCC 25202 / DSM 2259 / NBRC 100086 / M2</strain>
    </source>
</reference>
<dbReference type="Pfam" id="PF13738">
    <property type="entry name" value="Pyr_redox_3"/>
    <property type="match status" value="1"/>
</dbReference>
<dbReference type="PRINTS" id="PR00469">
    <property type="entry name" value="PNDRDTASEII"/>
</dbReference>
<gene>
    <name evidence="2" type="ordered locus">COCOR_02578</name>
</gene>
<dbReference type="OrthoDB" id="9790219at2"/>
<reference evidence="3" key="2">
    <citation type="submission" date="2012-03" db="EMBL/GenBank/DDBJ databases">
        <title>Genome sequence of the fruiting myxobacterium Corallococcus coralloides DSM 2259.</title>
        <authorList>
            <person name="Huntley S."/>
            <person name="Zhang Y."/>
            <person name="Treuner-Lange A."/>
            <person name="Sensen C.W."/>
            <person name="Sogaard-Andersen L."/>
        </authorList>
    </citation>
    <scope>NUCLEOTIDE SEQUENCE [LARGE SCALE GENOMIC DNA]</scope>
    <source>
        <strain evidence="3">ATCC 25202 / DSM 2259 / NBRC 100086 / M2</strain>
    </source>
</reference>
<dbReference type="InterPro" id="IPR050982">
    <property type="entry name" value="Auxin_biosynth/cation_transpt"/>
</dbReference>
<dbReference type="PANTHER" id="PTHR43539:SF78">
    <property type="entry name" value="FLAVIN-CONTAINING MONOOXYGENASE"/>
    <property type="match status" value="1"/>
</dbReference>
<dbReference type="STRING" id="1144275.COCOR_02578"/>
<proteinExistence type="predicted"/>
<dbReference type="EMBL" id="CP003389">
    <property type="protein sequence ID" value="AFE04728.1"/>
    <property type="molecule type" value="Genomic_DNA"/>
</dbReference>
<dbReference type="KEGG" id="ccx:COCOR_02578"/>
<evidence type="ECO:0000313" key="2">
    <source>
        <dbReference type="EMBL" id="AFE04728.1"/>
    </source>
</evidence>
<dbReference type="eggNOG" id="COG2072">
    <property type="taxonomic scope" value="Bacteria"/>
</dbReference>
<dbReference type="SUPFAM" id="SSF51905">
    <property type="entry name" value="FAD/NAD(P)-binding domain"/>
    <property type="match status" value="2"/>
</dbReference>
<organism evidence="2 3">
    <name type="scientific">Corallococcus coralloides (strain ATCC 25202 / DSM 2259 / NBRC 100086 / M2)</name>
    <name type="common">Myxococcus coralloides</name>
    <dbReference type="NCBI Taxonomy" id="1144275"/>
    <lineage>
        <taxon>Bacteria</taxon>
        <taxon>Pseudomonadati</taxon>
        <taxon>Myxococcota</taxon>
        <taxon>Myxococcia</taxon>
        <taxon>Myxococcales</taxon>
        <taxon>Cystobacterineae</taxon>
        <taxon>Myxococcaceae</taxon>
        <taxon>Corallococcus</taxon>
    </lineage>
</organism>
<protein>
    <submittedName>
        <fullName evidence="2">FAD-dependent pyridine nucleotide-disulfide oxidoreductase</fullName>
    </submittedName>
</protein>
<accession>H8MSB2</accession>
<dbReference type="AlphaFoldDB" id="H8MSB2"/>
<evidence type="ECO:0000256" key="1">
    <source>
        <dbReference type="ARBA" id="ARBA00023002"/>
    </source>
</evidence>
<dbReference type="Proteomes" id="UP000007587">
    <property type="component" value="Chromosome"/>
</dbReference>
<keyword evidence="1" id="KW-0560">Oxidoreductase</keyword>
<dbReference type="RefSeq" id="WP_014395405.1">
    <property type="nucleotide sequence ID" value="NC_017030.1"/>
</dbReference>
<dbReference type="Gene3D" id="3.50.50.60">
    <property type="entry name" value="FAD/NAD(P)-binding domain"/>
    <property type="match status" value="1"/>
</dbReference>